<dbReference type="Proteomes" id="UP000216316">
    <property type="component" value="Unassembled WGS sequence"/>
</dbReference>
<evidence type="ECO:0000313" key="2">
    <source>
        <dbReference type="EMBL" id="OYR91109.1"/>
    </source>
</evidence>
<organism evidence="2 3">
    <name type="scientific">Lactobacillus taiwanensis</name>
    <dbReference type="NCBI Taxonomy" id="508451"/>
    <lineage>
        <taxon>Bacteria</taxon>
        <taxon>Bacillati</taxon>
        <taxon>Bacillota</taxon>
        <taxon>Bacilli</taxon>
        <taxon>Lactobacillales</taxon>
        <taxon>Lactobacillaceae</taxon>
        <taxon>Lactobacillus</taxon>
    </lineage>
</organism>
<reference evidence="3 4" key="3">
    <citation type="submission" date="2017-09" db="EMBL/GenBank/DDBJ databases">
        <title>Tripartite evolution among Lactobacillus johnsonii, Lactobacillus taiwanensis, Lactobacillus reuteri and their rodent host.</title>
        <authorList>
            <person name="Wang T."/>
            <person name="Knowles S."/>
            <person name="Cheng C."/>
        </authorList>
    </citation>
    <scope>NUCLEOTIDE SEQUENCE [LARGE SCALE GENOMIC DNA]</scope>
    <source>
        <strain evidence="2 3">609q</strain>
        <strain evidence="1 4">609u</strain>
    </source>
</reference>
<sequence length="82" mass="9929">MMANGWKTPKQIQQDYGISQGTFYDWKQKCESSQFKDAIIRPTGKNTFVVEQRWQEFLIWRSEEHEKDLLDPHLRIQKESRI</sequence>
<accession>A0A256LCF9</accession>
<comment type="caution">
    <text evidence="2">The sequence shown here is derived from an EMBL/GenBank/DDBJ whole genome shotgun (WGS) entry which is preliminary data.</text>
</comment>
<name>A0A256LCF9_9LACO</name>
<evidence type="ECO:0000313" key="1">
    <source>
        <dbReference type="EMBL" id="OYR87491.1"/>
    </source>
</evidence>
<dbReference type="Proteomes" id="UP000215828">
    <property type="component" value="Unassembled WGS sequence"/>
</dbReference>
<dbReference type="EMBL" id="NGNV01000044">
    <property type="protein sequence ID" value="OYR87491.1"/>
    <property type="molecule type" value="Genomic_DNA"/>
</dbReference>
<dbReference type="AlphaFoldDB" id="A0A256LCF9"/>
<protein>
    <submittedName>
        <fullName evidence="2">Uncharacterized protein</fullName>
    </submittedName>
</protein>
<reference evidence="1" key="2">
    <citation type="submission" date="2017-05" db="EMBL/GenBank/DDBJ databases">
        <authorList>
            <person name="Lin X.B."/>
            <person name="Stothard P."/>
            <person name="Tasseva G."/>
            <person name="Walter J."/>
        </authorList>
    </citation>
    <scope>NUCLEOTIDE SEQUENCE</scope>
    <source>
        <strain evidence="1">609u</strain>
    </source>
</reference>
<dbReference type="EMBL" id="NGNX01000033">
    <property type="protein sequence ID" value="OYR91109.1"/>
    <property type="molecule type" value="Genomic_DNA"/>
</dbReference>
<keyword evidence="4" id="KW-1185">Reference proteome</keyword>
<proteinExistence type="predicted"/>
<dbReference type="RefSeq" id="WP_094496368.1">
    <property type="nucleotide sequence ID" value="NZ_NGNY01000071.1"/>
</dbReference>
<evidence type="ECO:0000313" key="4">
    <source>
        <dbReference type="Proteomes" id="UP000216316"/>
    </source>
</evidence>
<evidence type="ECO:0000313" key="3">
    <source>
        <dbReference type="Proteomes" id="UP000215828"/>
    </source>
</evidence>
<reference evidence="2 3" key="1">
    <citation type="submission" date="2017-04" db="EMBL/GenBank/DDBJ databases">
        <authorList>
            <person name="Afonso C.L."/>
            <person name="Miller P.J."/>
            <person name="Scott M.A."/>
            <person name="Spackman E."/>
            <person name="Goraichik I."/>
            <person name="Dimitrov K.M."/>
            <person name="Suarez D.L."/>
            <person name="Swayne D.E."/>
        </authorList>
    </citation>
    <scope>NUCLEOTIDE SEQUENCE [LARGE SCALE GENOMIC DNA]</scope>
    <source>
        <strain evidence="2 3">609q</strain>
    </source>
</reference>
<gene>
    <name evidence="1" type="ORF">CBF53_08615</name>
    <name evidence="2" type="ORF">CBF70_08050</name>
</gene>